<feature type="transmembrane region" description="Helical" evidence="6">
    <location>
        <begin position="340"/>
        <end position="362"/>
    </location>
</feature>
<dbReference type="InterPro" id="IPR000109">
    <property type="entry name" value="POT_fam"/>
</dbReference>
<evidence type="ECO:0000313" key="8">
    <source>
        <dbReference type="Proteomes" id="UP000230069"/>
    </source>
</evidence>
<dbReference type="EMBL" id="KZ305028">
    <property type="protein sequence ID" value="PIA51160.1"/>
    <property type="molecule type" value="Genomic_DNA"/>
</dbReference>
<organism evidence="7 8">
    <name type="scientific">Aquilegia coerulea</name>
    <name type="common">Rocky mountain columbine</name>
    <dbReference type="NCBI Taxonomy" id="218851"/>
    <lineage>
        <taxon>Eukaryota</taxon>
        <taxon>Viridiplantae</taxon>
        <taxon>Streptophyta</taxon>
        <taxon>Embryophyta</taxon>
        <taxon>Tracheophyta</taxon>
        <taxon>Spermatophyta</taxon>
        <taxon>Magnoliopsida</taxon>
        <taxon>Ranunculales</taxon>
        <taxon>Ranunculaceae</taxon>
        <taxon>Thalictroideae</taxon>
        <taxon>Aquilegia</taxon>
    </lineage>
</organism>
<evidence type="ECO:0000256" key="6">
    <source>
        <dbReference type="SAM" id="Phobius"/>
    </source>
</evidence>
<dbReference type="OrthoDB" id="1181826at2759"/>
<dbReference type="Proteomes" id="UP000230069">
    <property type="component" value="Unassembled WGS sequence"/>
</dbReference>
<gene>
    <name evidence="7" type="ORF">AQUCO_01100180v1</name>
</gene>
<comment type="subcellular location">
    <subcellularLocation>
        <location evidence="1">Membrane</location>
        <topology evidence="1">Multi-pass membrane protein</topology>
    </subcellularLocation>
</comment>
<feature type="transmembrane region" description="Helical" evidence="6">
    <location>
        <begin position="465"/>
        <end position="487"/>
    </location>
</feature>
<evidence type="ECO:0008006" key="9">
    <source>
        <dbReference type="Google" id="ProtNLM"/>
    </source>
</evidence>
<name>A0A2G5E5X7_AQUCA</name>
<feature type="transmembrane region" description="Helical" evidence="6">
    <location>
        <begin position="191"/>
        <end position="211"/>
    </location>
</feature>
<feature type="transmembrane region" description="Helical" evidence="6">
    <location>
        <begin position="60"/>
        <end position="80"/>
    </location>
</feature>
<dbReference type="GO" id="GO:0006857">
    <property type="term" value="P:oligopeptide transport"/>
    <property type="evidence" value="ECO:0007669"/>
    <property type="project" value="InterPro"/>
</dbReference>
<sequence>MSSYNFLSTVEFCKLRRVVGNLKSSNAGLVLSQSLANIVAIANLMPYLMDVMEEKLPKAAATAIIRMGITAIMAIGGSYLSDAYIGRYNTVLCSTIIYVTGLSLLAVAASPKHSSRHIITFQIGLFLIACGKAGQSPMLKDFGADQLKSGREEDNDYEIKKRVAIWWCMGATMGAFVGIILLLVAEGNQRWNLVYGLLAVTMSLAIGMFISGKPFYRYVEPCGSVLSCVSHVFVAAFLNRHLEFPLNVSQFNHGSGNELLPHTDGLRFLDKAAIMESLSTDPTEQENKWRHRTVTEVEETKLLIRMLPMWTTFLLYGLVNSLGSTFFLQQGSNMNRRLHHFKVPLPLFLLFTRYVSGQITWLNMRLSKNFPTLKQVMNPTRRIGIGMLFGVLCCSVASSVEAKRLNIVKQYNRQNKPKDTLPISVFWLLPQFLLLGAMDGFTYPGVKDFFYDQVPKSMRNFGPSFTASMMGVGSLLSVVVIAVIDKITSQGGRPSWFADTTNKSRLDYYYQTLTVLSYINLIFYAFVASKYTYTTPNAGNEPNVNIGDTMSF</sequence>
<keyword evidence="3 6" id="KW-0812">Transmembrane</keyword>
<feature type="transmembrane region" description="Helical" evidence="6">
    <location>
        <begin position="307"/>
        <end position="328"/>
    </location>
</feature>
<dbReference type="PROSITE" id="PS01022">
    <property type="entry name" value="PTR2_1"/>
    <property type="match status" value="1"/>
</dbReference>
<evidence type="ECO:0000256" key="5">
    <source>
        <dbReference type="ARBA" id="ARBA00023136"/>
    </source>
</evidence>
<dbReference type="FunCoup" id="A0A2G5E5X7">
    <property type="interactions" value="1"/>
</dbReference>
<feature type="transmembrane region" description="Helical" evidence="6">
    <location>
        <begin position="382"/>
        <end position="400"/>
    </location>
</feature>
<dbReference type="Pfam" id="PF00854">
    <property type="entry name" value="PTR2"/>
    <property type="match status" value="1"/>
</dbReference>
<comment type="similarity">
    <text evidence="2">Belongs to the major facilitator superfamily. Proton-dependent oligopeptide transporter (POT/PTR) (TC 2.A.17) family.</text>
</comment>
<evidence type="ECO:0000256" key="1">
    <source>
        <dbReference type="ARBA" id="ARBA00004141"/>
    </source>
</evidence>
<feature type="transmembrane region" description="Helical" evidence="6">
    <location>
        <begin position="164"/>
        <end position="185"/>
    </location>
</feature>
<feature type="transmembrane region" description="Helical" evidence="6">
    <location>
        <begin position="508"/>
        <end position="527"/>
    </location>
</feature>
<dbReference type="InterPro" id="IPR036259">
    <property type="entry name" value="MFS_trans_sf"/>
</dbReference>
<feature type="transmembrane region" description="Helical" evidence="6">
    <location>
        <begin position="86"/>
        <end position="109"/>
    </location>
</feature>
<dbReference type="Gene3D" id="1.20.1250.20">
    <property type="entry name" value="MFS general substrate transporter like domains"/>
    <property type="match status" value="1"/>
</dbReference>
<proteinExistence type="inferred from homology"/>
<dbReference type="AlphaFoldDB" id="A0A2G5E5X7"/>
<dbReference type="GO" id="GO:0016020">
    <property type="term" value="C:membrane"/>
    <property type="evidence" value="ECO:0007669"/>
    <property type="project" value="UniProtKB-SubCell"/>
</dbReference>
<accession>A0A2G5E5X7</accession>
<evidence type="ECO:0000256" key="4">
    <source>
        <dbReference type="ARBA" id="ARBA00022989"/>
    </source>
</evidence>
<dbReference type="GO" id="GO:0022857">
    <property type="term" value="F:transmembrane transporter activity"/>
    <property type="evidence" value="ECO:0007669"/>
    <property type="project" value="InterPro"/>
</dbReference>
<dbReference type="InterPro" id="IPR018456">
    <property type="entry name" value="PTR2_symporter_CS"/>
</dbReference>
<keyword evidence="4 6" id="KW-1133">Transmembrane helix</keyword>
<evidence type="ECO:0000256" key="3">
    <source>
        <dbReference type="ARBA" id="ARBA00022692"/>
    </source>
</evidence>
<reference evidence="7 8" key="1">
    <citation type="submission" date="2017-09" db="EMBL/GenBank/DDBJ databases">
        <title>WGS assembly of Aquilegia coerulea Goldsmith.</title>
        <authorList>
            <person name="Hodges S."/>
            <person name="Kramer E."/>
            <person name="Nordborg M."/>
            <person name="Tomkins J."/>
            <person name="Borevitz J."/>
            <person name="Derieg N."/>
            <person name="Yan J."/>
            <person name="Mihaltcheva S."/>
            <person name="Hayes R.D."/>
            <person name="Rokhsar D."/>
        </authorList>
    </citation>
    <scope>NUCLEOTIDE SEQUENCE [LARGE SCALE GENOMIC DNA]</scope>
    <source>
        <strain evidence="8">cv. Goldsmith</strain>
    </source>
</reference>
<evidence type="ECO:0000256" key="2">
    <source>
        <dbReference type="ARBA" id="ARBA00005982"/>
    </source>
</evidence>
<feature type="transmembrane region" description="Helical" evidence="6">
    <location>
        <begin position="421"/>
        <end position="445"/>
    </location>
</feature>
<evidence type="ECO:0000313" key="7">
    <source>
        <dbReference type="EMBL" id="PIA51160.1"/>
    </source>
</evidence>
<feature type="transmembrane region" description="Helical" evidence="6">
    <location>
        <begin position="27"/>
        <end position="48"/>
    </location>
</feature>
<dbReference type="InParanoid" id="A0A2G5E5X7"/>
<dbReference type="PANTHER" id="PTHR11654">
    <property type="entry name" value="OLIGOPEPTIDE TRANSPORTER-RELATED"/>
    <property type="match status" value="1"/>
</dbReference>
<dbReference type="SUPFAM" id="SSF103473">
    <property type="entry name" value="MFS general substrate transporter"/>
    <property type="match status" value="1"/>
</dbReference>
<keyword evidence="5 6" id="KW-0472">Membrane</keyword>
<keyword evidence="8" id="KW-1185">Reference proteome</keyword>
<protein>
    <recommendedName>
        <fullName evidence="9">Major facilitator superfamily (MFS) profile domain-containing protein</fullName>
    </recommendedName>
</protein>